<evidence type="ECO:0000256" key="2">
    <source>
        <dbReference type="ARBA" id="ARBA00022679"/>
    </source>
</evidence>
<evidence type="ECO:0000256" key="4">
    <source>
        <dbReference type="ARBA" id="ARBA00023163"/>
    </source>
</evidence>
<comment type="caution">
    <text evidence="15">The sequence shown here is derived from an EMBL/GenBank/DDBJ whole genome shotgun (WGS) entry which is preliminary data.</text>
</comment>
<evidence type="ECO:0000259" key="9">
    <source>
        <dbReference type="Pfam" id="PF00562"/>
    </source>
</evidence>
<dbReference type="InterPro" id="IPR014724">
    <property type="entry name" value="RNA_pol_RPB2_OB-fold"/>
</dbReference>
<dbReference type="NCBIfam" id="NF001616">
    <property type="entry name" value="PRK00405.1"/>
    <property type="match status" value="1"/>
</dbReference>
<evidence type="ECO:0000256" key="5">
    <source>
        <dbReference type="ARBA" id="ARBA00048552"/>
    </source>
</evidence>
<keyword evidence="3 6" id="KW-0548">Nucleotidyltransferase</keyword>
<feature type="domain" description="RNA polymerase Rpb2" evidence="10">
    <location>
        <begin position="1202"/>
        <end position="1276"/>
    </location>
</feature>
<dbReference type="Gene3D" id="3.90.1800.10">
    <property type="entry name" value="RNA polymerase alpha subunit dimerisation domain"/>
    <property type="match status" value="1"/>
</dbReference>
<evidence type="ECO:0000259" key="13">
    <source>
        <dbReference type="Pfam" id="PF04565"/>
    </source>
</evidence>
<dbReference type="InterPro" id="IPR007641">
    <property type="entry name" value="RNA_pol_Rpb2_7"/>
</dbReference>
<dbReference type="Pfam" id="PF04560">
    <property type="entry name" value="RNA_pol_Rpb2_7"/>
    <property type="match status" value="1"/>
</dbReference>
<feature type="domain" description="RNA polymerase Rpb2" evidence="11">
    <location>
        <begin position="173"/>
        <end position="319"/>
    </location>
</feature>
<dbReference type="Gene3D" id="3.90.1110.10">
    <property type="entry name" value="RNA polymerase Rpb2, domain 2"/>
    <property type="match status" value="1"/>
</dbReference>
<dbReference type="InterPro" id="IPR007642">
    <property type="entry name" value="RNA_pol_Rpb2_2"/>
</dbReference>
<comment type="catalytic activity">
    <reaction evidence="5 6 8">
        <text>RNA(n) + a ribonucleoside 5'-triphosphate = RNA(n+1) + diphosphate</text>
        <dbReference type="Rhea" id="RHEA:21248"/>
        <dbReference type="Rhea" id="RHEA-COMP:14527"/>
        <dbReference type="Rhea" id="RHEA-COMP:17342"/>
        <dbReference type="ChEBI" id="CHEBI:33019"/>
        <dbReference type="ChEBI" id="CHEBI:61557"/>
        <dbReference type="ChEBI" id="CHEBI:140395"/>
        <dbReference type="EC" id="2.7.7.6"/>
    </reaction>
</comment>
<evidence type="ECO:0000259" key="11">
    <source>
        <dbReference type="Pfam" id="PF04561"/>
    </source>
</evidence>
<evidence type="ECO:0000256" key="3">
    <source>
        <dbReference type="ARBA" id="ARBA00022695"/>
    </source>
</evidence>
<reference evidence="15 16" key="1">
    <citation type="submission" date="2024-02" db="EMBL/GenBank/DDBJ databases">
        <title>Deinococcus caeni NBRC 101312.</title>
        <authorList>
            <person name="Ichikawa N."/>
            <person name="Katano-Makiyama Y."/>
            <person name="Hidaka K."/>
        </authorList>
    </citation>
    <scope>NUCLEOTIDE SEQUENCE [LARGE SCALE GENOMIC DNA]</scope>
    <source>
        <strain evidence="15 16">NBRC 101312</strain>
    </source>
</reference>
<dbReference type="PROSITE" id="PS01166">
    <property type="entry name" value="RNA_POL_BETA"/>
    <property type="match status" value="1"/>
</dbReference>
<dbReference type="InterPro" id="IPR007120">
    <property type="entry name" value="DNA-dir_RNAP_su2_dom"/>
</dbReference>
<dbReference type="Pfam" id="PF04563">
    <property type="entry name" value="RNA_pol_Rpb2_1"/>
    <property type="match status" value="1"/>
</dbReference>
<feature type="domain" description="DNA-directed RNA polymerase beta subunit external 1" evidence="14">
    <location>
        <begin position="634"/>
        <end position="699"/>
    </location>
</feature>
<dbReference type="HAMAP" id="MF_01321">
    <property type="entry name" value="RNApol_bact_RpoB"/>
    <property type="match status" value="1"/>
</dbReference>
<dbReference type="InterPro" id="IPR010243">
    <property type="entry name" value="RNA_pol_bsu_bac"/>
</dbReference>
<dbReference type="Pfam" id="PF10385">
    <property type="entry name" value="RNA_pol_Rpb2_45"/>
    <property type="match status" value="1"/>
</dbReference>
<keyword evidence="2 6" id="KW-0808">Transferase</keyword>
<dbReference type="CDD" id="cd00653">
    <property type="entry name" value="RNA_pol_B_RPB2"/>
    <property type="match status" value="1"/>
</dbReference>
<gene>
    <name evidence="6 15" type="primary">rpoB</name>
    <name evidence="15" type="ORF">Dcae01_00279</name>
</gene>
<evidence type="ECO:0000256" key="6">
    <source>
        <dbReference type="HAMAP-Rule" id="MF_01321"/>
    </source>
</evidence>
<dbReference type="GO" id="GO:0000428">
    <property type="term" value="C:DNA-directed RNA polymerase complex"/>
    <property type="evidence" value="ECO:0007669"/>
    <property type="project" value="UniProtKB-KW"/>
</dbReference>
<evidence type="ECO:0000256" key="7">
    <source>
        <dbReference type="RuleBase" id="RU000434"/>
    </source>
</evidence>
<evidence type="ECO:0000313" key="16">
    <source>
        <dbReference type="Proteomes" id="UP001423409"/>
    </source>
</evidence>
<dbReference type="Gene3D" id="2.40.270.10">
    <property type="entry name" value="DNA-directed RNA polymerase, subunit 2, domain 6"/>
    <property type="match status" value="1"/>
</dbReference>
<dbReference type="NCBIfam" id="TIGR02013">
    <property type="entry name" value="rpoB"/>
    <property type="match status" value="1"/>
</dbReference>
<keyword evidence="16" id="KW-1185">Reference proteome</keyword>
<dbReference type="InterPro" id="IPR037033">
    <property type="entry name" value="DNA-dir_RNAP_su2_hyb_sf"/>
</dbReference>
<evidence type="ECO:0000313" key="15">
    <source>
        <dbReference type="EMBL" id="GAA5438786.1"/>
    </source>
</evidence>
<comment type="similarity">
    <text evidence="6 7">Belongs to the RNA polymerase beta chain family.</text>
</comment>
<comment type="subunit">
    <text evidence="6 8">The RNAP catalytic core consists of 2 alpha, 1 beta, 1 beta' and 1 omega subunit. When a sigma factor is associated with the core the holoenzyme is formed, which can initiate transcription.</text>
</comment>
<keyword evidence="4 6" id="KW-0804">Transcription</keyword>
<evidence type="ECO:0000259" key="10">
    <source>
        <dbReference type="Pfam" id="PF04560"/>
    </source>
</evidence>
<dbReference type="InterPro" id="IPR019462">
    <property type="entry name" value="DNA-dir_RNA_pol_bsu_external_1"/>
</dbReference>
<feature type="domain" description="RNA polymerase beta subunit protrusion" evidence="12">
    <location>
        <begin position="47"/>
        <end position="541"/>
    </location>
</feature>
<feature type="domain" description="RNA polymerase Rpb2" evidence="13">
    <location>
        <begin position="556"/>
        <end position="624"/>
    </location>
</feature>
<dbReference type="Gene3D" id="2.40.50.150">
    <property type="match status" value="1"/>
</dbReference>
<dbReference type="Gene3D" id="2.40.50.100">
    <property type="match status" value="1"/>
</dbReference>
<protein>
    <recommendedName>
        <fullName evidence="6 8">DNA-directed RNA polymerase subunit beta</fullName>
        <shortName evidence="6">RNAP subunit beta</shortName>
        <ecNumber evidence="6 8">2.7.7.6</ecNumber>
    </recommendedName>
    <alternativeName>
        <fullName evidence="6">RNA polymerase subunit beta</fullName>
    </alternativeName>
    <alternativeName>
        <fullName evidence="6">Transcriptase subunit beta</fullName>
    </alternativeName>
</protein>
<accession>A0ABP9U7J3</accession>
<dbReference type="Gene3D" id="3.90.1100.10">
    <property type="match status" value="2"/>
</dbReference>
<dbReference type="Pfam" id="PF04561">
    <property type="entry name" value="RNA_pol_Rpb2_2"/>
    <property type="match status" value="1"/>
</dbReference>
<sequence length="1293" mass="144012">MFRLRLFQPRKAQRETQGACEVDMSLTGKGPRIERFGDIAEVIPLPNLTEIQVNSFRAFLQSDKAPEDRENVGLQSAFKEVFPIDETEKGRSTGLVLDYLEYRLGEPPYTPEECREKDVTYQAPMYAKLQLIHKDSGLIKEDQVFLGDLPLMTEDGSFVINGADRVIISQIHRSPGVYFTSSYKGIKKMYTGAIIPMPKRGPWIELEFAGGILEMKVNKRKFPVAMLLRVLGYDDASLKALFTEFEPDMELPEDKSAGMGADEALLRLFTVLRPGDPPKRDKAVQYLYGLLADPRRYDLGEPGRFKMNKKLGLDIRANTLLSFVDGQFKDEGLVPTIRYLLALQNNSVDGYLRSIVSEHFDYWMVSEAYGSKALKWKGGLVDVINALSIQYKDKDKESPKFYKDAHERVKSYLEQENVASIIESGFDSWFDEVAARLNDQSGSTRNTLSRQEWLNNRAQYKARFTRIPETILQRIKAAETEKVSEDDIDHLGNRRVRTVGELLADQLRVGMGRMARGVRERMLLGNPDAATPTKLVNNRPIVAAMREFFGRSQLSQFKDQTNPLSDLRHKRRISALGPGGLTRERAGFDVRDVHRTHYGRICPIETPEGANIGLISSLASYAKVNDLGFIEAPYRRVENGLVTNDVIYMTADIEDRYTVAQANSPLNEDGTFSDERVLARRKGDPLWYTPEEVDFMDVSPKQIVSINTSLIPFLEHDDANRALMGSNMQSQAVPLVRADSPAVGTGVERRVVTDSGTSVVSDVTGRVSYVDARVIQITLTEDAPALGLNVGNVRTFETVRFTRSNQGTNLDQHPIVDIGDTVTAGQVIADGPASDLGRLALGQNITIAIMPFDGFNFEDAICISEGLVRKDFYTSVHIEKDEIEARDTKLGPEKITRDIPGLSEAALRDLDEDGIVRVGAEVKPGDILVGKTSFKGESEPTPEERLLRSIFGEKAREVKDTSLRVQSGQGGIVVKTVRFRRGDEGVDLKPGVREMVRVYVAQKRQLQVGDKVANRHGNKGVVSKIMAPEDMPYLEDGTPVDLVFNPLGVPSRMNLGQILETHLGEVARLTGQKFETPVFDSVTEATIKEMLEVAAAERLQKRKDDGFELDKREQEVLDRAGKVGVVDAPNGDYERAQMQLARTGKSVLYDGRSGEPISGPVVVGTMYVMKLYHMVEDKLHARSTGPYSLITQQPLGGKAQFGGQRFGEMEVWALEAYGAAHVLQEMLTIKSDDIDGRDAAYQSIVKGEEVSGSTIPESFKVLVKELHSLGLDVEVLDNGDKSVDIFEGMMPKR</sequence>
<dbReference type="SUPFAM" id="SSF64484">
    <property type="entry name" value="beta and beta-prime subunits of DNA dependent RNA-polymerase"/>
    <property type="match status" value="1"/>
</dbReference>
<dbReference type="InterPro" id="IPR007645">
    <property type="entry name" value="RNA_pol_Rpb2_3"/>
</dbReference>
<dbReference type="InterPro" id="IPR015712">
    <property type="entry name" value="DNA-dir_RNA_pol_su2"/>
</dbReference>
<dbReference type="InterPro" id="IPR042107">
    <property type="entry name" value="DNA-dir_RNA_pol_bsu_ext_1_sf"/>
</dbReference>
<dbReference type="InterPro" id="IPR007121">
    <property type="entry name" value="RNA_pol_bsu_CS"/>
</dbReference>
<dbReference type="InterPro" id="IPR037034">
    <property type="entry name" value="RNA_pol_Rpb2_2_sf"/>
</dbReference>
<dbReference type="Pfam" id="PF04565">
    <property type="entry name" value="RNA_pol_Rpb2_3"/>
    <property type="match status" value="1"/>
</dbReference>
<evidence type="ECO:0000259" key="12">
    <source>
        <dbReference type="Pfam" id="PF04563"/>
    </source>
</evidence>
<evidence type="ECO:0000259" key="14">
    <source>
        <dbReference type="Pfam" id="PF10385"/>
    </source>
</evidence>
<proteinExistence type="inferred from homology"/>
<dbReference type="EMBL" id="BAABQU010000002">
    <property type="protein sequence ID" value="GAA5438786.1"/>
    <property type="molecule type" value="Genomic_DNA"/>
</dbReference>
<comment type="function">
    <text evidence="6 8">DNA-dependent RNA polymerase catalyzes the transcription of DNA into RNA using the four ribonucleoside triphosphates as substrates.</text>
</comment>
<name>A0ABP9U7J3_9DEIO</name>
<organism evidence="15 16">
    <name type="scientific">Deinococcus caeni</name>
    <dbReference type="NCBI Taxonomy" id="569127"/>
    <lineage>
        <taxon>Bacteria</taxon>
        <taxon>Thermotogati</taxon>
        <taxon>Deinococcota</taxon>
        <taxon>Deinococci</taxon>
        <taxon>Deinococcales</taxon>
        <taxon>Deinococcaceae</taxon>
        <taxon>Deinococcus</taxon>
    </lineage>
</organism>
<dbReference type="InterPro" id="IPR007644">
    <property type="entry name" value="RNA_pol_bsu_protrusion"/>
</dbReference>
<evidence type="ECO:0000256" key="1">
    <source>
        <dbReference type="ARBA" id="ARBA00022478"/>
    </source>
</evidence>
<evidence type="ECO:0000256" key="8">
    <source>
        <dbReference type="RuleBase" id="RU363031"/>
    </source>
</evidence>
<dbReference type="Gene3D" id="2.30.150.10">
    <property type="entry name" value="DNA-directed RNA polymerase, beta subunit, external 1 domain"/>
    <property type="match status" value="1"/>
</dbReference>
<dbReference type="Pfam" id="PF00562">
    <property type="entry name" value="RNA_pol_Rpb2_6"/>
    <property type="match status" value="1"/>
</dbReference>
<dbReference type="EC" id="2.7.7.6" evidence="6 8"/>
<keyword evidence="1 6" id="KW-0240">DNA-directed RNA polymerase</keyword>
<feature type="domain" description="DNA-directed RNA polymerase subunit 2 hybrid-binding" evidence="9">
    <location>
        <begin position="763"/>
        <end position="1200"/>
    </location>
</feature>
<dbReference type="Proteomes" id="UP001423409">
    <property type="component" value="Unassembled WGS sequence"/>
</dbReference>
<dbReference type="PANTHER" id="PTHR20856">
    <property type="entry name" value="DNA-DIRECTED RNA POLYMERASE I SUBUNIT 2"/>
    <property type="match status" value="1"/>
</dbReference>